<dbReference type="PANTHER" id="PTHR38378:SF3">
    <property type="entry name" value="MYOSIN HEAVY CHAIN-LIKE PROTEIN"/>
    <property type="match status" value="1"/>
</dbReference>
<feature type="compositionally biased region" description="Polar residues" evidence="2">
    <location>
        <begin position="82"/>
        <end position="95"/>
    </location>
</feature>
<gene>
    <name evidence="4" type="ORF">HannXRQ_Chr04g0112111</name>
    <name evidence="3" type="ORF">HanXRQr2_Chr04g0172641</name>
</gene>
<sequence length="308" mass="35188">MSKFKDKKPPNPITVSTNTQHYDDAALEGVAANVKLLLKLIQDHKDACKTQRNDGKRMLRVAGMMTILDMVRTRIKNCQSFGTKQGELSRSSPCQSPKDKRSSESITCDEKENLKRELNANLATRKSLEMMCSSLGKEKEIMMGELTKKSHELAEMEEHINNLKAQNETLLERVKECADVHTDEGKGKETQGTIELQDRNKSLSNQLLKTLDEYRSMKRKLTEVQEENTAMQSAMEEMGVKVSTSLQKIQKYRRHLTTESDEIADIEEGVSELEHMFKCFELNEKKHGKKSEHAKKPDVKPIKDTKKM</sequence>
<feature type="region of interest" description="Disordered" evidence="2">
    <location>
        <begin position="284"/>
        <end position="308"/>
    </location>
</feature>
<dbReference type="OrthoDB" id="1897593at2759"/>
<evidence type="ECO:0000313" key="3">
    <source>
        <dbReference type="EMBL" id="KAF5810694.1"/>
    </source>
</evidence>
<protein>
    <recommendedName>
        <fullName evidence="6">Myosin heavy chain-related protein</fullName>
    </recommendedName>
</protein>
<keyword evidence="1" id="KW-0175">Coiled coil</keyword>
<proteinExistence type="predicted"/>
<organism evidence="4 5">
    <name type="scientific">Helianthus annuus</name>
    <name type="common">Common sunflower</name>
    <dbReference type="NCBI Taxonomy" id="4232"/>
    <lineage>
        <taxon>Eukaryota</taxon>
        <taxon>Viridiplantae</taxon>
        <taxon>Streptophyta</taxon>
        <taxon>Embryophyta</taxon>
        <taxon>Tracheophyta</taxon>
        <taxon>Spermatophyta</taxon>
        <taxon>Magnoliopsida</taxon>
        <taxon>eudicotyledons</taxon>
        <taxon>Gunneridae</taxon>
        <taxon>Pentapetalae</taxon>
        <taxon>asterids</taxon>
        <taxon>campanulids</taxon>
        <taxon>Asterales</taxon>
        <taxon>Asteraceae</taxon>
        <taxon>Asteroideae</taxon>
        <taxon>Heliantheae alliance</taxon>
        <taxon>Heliantheae</taxon>
        <taxon>Helianthus</taxon>
    </lineage>
</organism>
<reference evidence="3 5" key="1">
    <citation type="journal article" date="2017" name="Nature">
        <title>The sunflower genome provides insights into oil metabolism, flowering and Asterid evolution.</title>
        <authorList>
            <person name="Badouin H."/>
            <person name="Gouzy J."/>
            <person name="Grassa C.J."/>
            <person name="Murat F."/>
            <person name="Staton S.E."/>
            <person name="Cottret L."/>
            <person name="Lelandais-Briere C."/>
            <person name="Owens G.L."/>
            <person name="Carrere S."/>
            <person name="Mayjonade B."/>
            <person name="Legrand L."/>
            <person name="Gill N."/>
            <person name="Kane N.C."/>
            <person name="Bowers J.E."/>
            <person name="Hubner S."/>
            <person name="Bellec A."/>
            <person name="Berard A."/>
            <person name="Berges H."/>
            <person name="Blanchet N."/>
            <person name="Boniface M.C."/>
            <person name="Brunel D."/>
            <person name="Catrice O."/>
            <person name="Chaidir N."/>
            <person name="Claudel C."/>
            <person name="Donnadieu C."/>
            <person name="Faraut T."/>
            <person name="Fievet G."/>
            <person name="Helmstetter N."/>
            <person name="King M."/>
            <person name="Knapp S.J."/>
            <person name="Lai Z."/>
            <person name="Le Paslier M.C."/>
            <person name="Lippi Y."/>
            <person name="Lorenzon L."/>
            <person name="Mandel J.R."/>
            <person name="Marage G."/>
            <person name="Marchand G."/>
            <person name="Marquand E."/>
            <person name="Bret-Mestries E."/>
            <person name="Morien E."/>
            <person name="Nambeesan S."/>
            <person name="Nguyen T."/>
            <person name="Pegot-Espagnet P."/>
            <person name="Pouilly N."/>
            <person name="Raftis F."/>
            <person name="Sallet E."/>
            <person name="Schiex T."/>
            <person name="Thomas J."/>
            <person name="Vandecasteele C."/>
            <person name="Vares D."/>
            <person name="Vear F."/>
            <person name="Vautrin S."/>
            <person name="Crespi M."/>
            <person name="Mangin B."/>
            <person name="Burke J.M."/>
            <person name="Salse J."/>
            <person name="Munos S."/>
            <person name="Vincourt P."/>
            <person name="Rieseberg L.H."/>
            <person name="Langlade N.B."/>
        </authorList>
    </citation>
    <scope>NUCLEOTIDE SEQUENCE [LARGE SCALE GENOMIC DNA]</scope>
    <source>
        <strain evidence="5">cv. SF193</strain>
        <tissue evidence="3">Leaves</tissue>
    </source>
</reference>
<feature type="region of interest" description="Disordered" evidence="2">
    <location>
        <begin position="82"/>
        <end position="107"/>
    </location>
</feature>
<dbReference type="InParanoid" id="A0A251UZR7"/>
<feature type="compositionally biased region" description="Basic and acidic residues" evidence="2">
    <location>
        <begin position="294"/>
        <end position="308"/>
    </location>
</feature>
<feature type="compositionally biased region" description="Basic and acidic residues" evidence="2">
    <location>
        <begin position="97"/>
        <end position="107"/>
    </location>
</feature>
<reference evidence="3" key="3">
    <citation type="submission" date="2020-06" db="EMBL/GenBank/DDBJ databases">
        <title>Helianthus annuus Genome sequencing and assembly Release 2.</title>
        <authorList>
            <person name="Gouzy J."/>
            <person name="Langlade N."/>
            <person name="Munos S."/>
        </authorList>
    </citation>
    <scope>NUCLEOTIDE SEQUENCE</scope>
    <source>
        <tissue evidence="3">Leaves</tissue>
    </source>
</reference>
<dbReference type="EMBL" id="MNCJ02000319">
    <property type="protein sequence ID" value="KAF5810694.1"/>
    <property type="molecule type" value="Genomic_DNA"/>
</dbReference>
<dbReference type="AlphaFoldDB" id="A0A251UZR7"/>
<dbReference type="PANTHER" id="PTHR38378">
    <property type="entry name" value="MYOSIN HEAVY CHAIN-LIKE PROTEIN"/>
    <property type="match status" value="1"/>
</dbReference>
<dbReference type="OMA" id="ACAAEHK"/>
<evidence type="ECO:0000256" key="1">
    <source>
        <dbReference type="SAM" id="Coils"/>
    </source>
</evidence>
<evidence type="ECO:0008006" key="6">
    <source>
        <dbReference type="Google" id="ProtNLM"/>
    </source>
</evidence>
<feature type="coiled-coil region" evidence="1">
    <location>
        <begin position="111"/>
        <end position="237"/>
    </location>
</feature>
<accession>A0A251UZR7</accession>
<evidence type="ECO:0000256" key="2">
    <source>
        <dbReference type="SAM" id="MobiDB-lite"/>
    </source>
</evidence>
<keyword evidence="5" id="KW-1185">Reference proteome</keyword>
<dbReference type="Proteomes" id="UP000215914">
    <property type="component" value="Chromosome 4"/>
</dbReference>
<reference evidence="4" key="2">
    <citation type="submission" date="2017-02" db="EMBL/GenBank/DDBJ databases">
        <title>Sunflower complete genome.</title>
        <authorList>
            <person name="Langlade N."/>
            <person name="Munos S."/>
        </authorList>
    </citation>
    <scope>NUCLEOTIDE SEQUENCE [LARGE SCALE GENOMIC DNA]</scope>
    <source>
        <tissue evidence="4">Leaves</tissue>
    </source>
</reference>
<evidence type="ECO:0000313" key="5">
    <source>
        <dbReference type="Proteomes" id="UP000215914"/>
    </source>
</evidence>
<name>A0A251UZR7_HELAN</name>
<evidence type="ECO:0000313" key="4">
    <source>
        <dbReference type="EMBL" id="OTG28513.1"/>
    </source>
</evidence>
<dbReference type="EMBL" id="CM007893">
    <property type="protein sequence ID" value="OTG28513.1"/>
    <property type="molecule type" value="Genomic_DNA"/>
</dbReference>
<dbReference type="Gramene" id="mRNA:HanXRQr2_Chr04g0172641">
    <property type="protein sequence ID" value="mRNA:HanXRQr2_Chr04g0172641"/>
    <property type="gene ID" value="HanXRQr2_Chr04g0172641"/>
</dbReference>